<proteinExistence type="predicted"/>
<dbReference type="Proteomes" id="UP000031166">
    <property type="component" value="Unassembled WGS sequence"/>
</dbReference>
<dbReference type="EMBL" id="JWSY01000053">
    <property type="protein sequence ID" value="KIC53962.1"/>
    <property type="molecule type" value="Genomic_DNA"/>
</dbReference>
<evidence type="ECO:0000313" key="1">
    <source>
        <dbReference type="EMBL" id="KIC53962.1"/>
    </source>
</evidence>
<accession>A0A0B4CBX7</accession>
<gene>
    <name evidence="1" type="ORF">RM53_16115</name>
</gene>
<protein>
    <submittedName>
        <fullName evidence="1">Uncharacterized protein</fullName>
    </submittedName>
</protein>
<organism evidence="1 2">
    <name type="scientific">Brevundimonas nasdae</name>
    <dbReference type="NCBI Taxonomy" id="172043"/>
    <lineage>
        <taxon>Bacteria</taxon>
        <taxon>Pseudomonadati</taxon>
        <taxon>Pseudomonadota</taxon>
        <taxon>Alphaproteobacteria</taxon>
        <taxon>Caulobacterales</taxon>
        <taxon>Caulobacteraceae</taxon>
        <taxon>Brevundimonas</taxon>
    </lineage>
</organism>
<sequence length="90" mass="9592">MPANAAFNAFITSYLGQTSTVVFVLPHHRGARFNETLSGAGEDHLLWLEMIERGSAAALSTSANVICGLGVNLYFSATGWDNPATVSRYG</sequence>
<evidence type="ECO:0000313" key="2">
    <source>
        <dbReference type="Proteomes" id="UP000031166"/>
    </source>
</evidence>
<comment type="caution">
    <text evidence="1">The sequence shown here is derived from an EMBL/GenBank/DDBJ whole genome shotgun (WGS) entry which is preliminary data.</text>
</comment>
<dbReference type="STRING" id="172043.RM53_16115"/>
<dbReference type="AlphaFoldDB" id="A0A0B4CBX7"/>
<reference evidence="1 2" key="1">
    <citation type="submission" date="2014-12" db="EMBL/GenBank/DDBJ databases">
        <title>Genome sequencing of Brevundimonas nasdae TPW30.</title>
        <authorList>
            <person name="Tan P.W."/>
            <person name="Chan K.-G."/>
        </authorList>
    </citation>
    <scope>NUCLEOTIDE SEQUENCE [LARGE SCALE GENOMIC DNA]</scope>
    <source>
        <strain evidence="1 2">TPW30</strain>
    </source>
</reference>
<name>A0A0B4CBX7_9CAUL</name>